<feature type="compositionally biased region" description="Low complexity" evidence="6">
    <location>
        <begin position="735"/>
        <end position="744"/>
    </location>
</feature>
<dbReference type="GO" id="GO:0034657">
    <property type="term" value="C:GID complex"/>
    <property type="evidence" value="ECO:0007669"/>
    <property type="project" value="TreeGrafter"/>
</dbReference>
<keyword evidence="5" id="KW-0539">Nucleus</keyword>
<evidence type="ECO:0000256" key="5">
    <source>
        <dbReference type="ARBA" id="ARBA00023242"/>
    </source>
</evidence>
<feature type="compositionally biased region" description="Pro residues" evidence="6">
    <location>
        <begin position="371"/>
        <end position="381"/>
    </location>
</feature>
<dbReference type="InterPro" id="IPR000225">
    <property type="entry name" value="Armadillo"/>
</dbReference>
<proteinExistence type="predicted"/>
<evidence type="ECO:0000313" key="7">
    <source>
        <dbReference type="EMBL" id="KAJ7636791.1"/>
    </source>
</evidence>
<dbReference type="SMART" id="SM00185">
    <property type="entry name" value="ARM"/>
    <property type="match status" value="5"/>
</dbReference>
<dbReference type="GO" id="GO:0005634">
    <property type="term" value="C:nucleus"/>
    <property type="evidence" value="ECO:0007669"/>
    <property type="project" value="UniProtKB-SubCell"/>
</dbReference>
<dbReference type="AlphaFoldDB" id="A0AAD7C1V5"/>
<reference evidence="7" key="1">
    <citation type="submission" date="2023-03" db="EMBL/GenBank/DDBJ databases">
        <title>Massive genome expansion in bonnet fungi (Mycena s.s.) driven by repeated elements and novel gene families across ecological guilds.</title>
        <authorList>
            <consortium name="Lawrence Berkeley National Laboratory"/>
            <person name="Harder C.B."/>
            <person name="Miyauchi S."/>
            <person name="Viragh M."/>
            <person name="Kuo A."/>
            <person name="Thoen E."/>
            <person name="Andreopoulos B."/>
            <person name="Lu D."/>
            <person name="Skrede I."/>
            <person name="Drula E."/>
            <person name="Henrissat B."/>
            <person name="Morin E."/>
            <person name="Kohler A."/>
            <person name="Barry K."/>
            <person name="LaButti K."/>
            <person name="Morin E."/>
            <person name="Salamov A."/>
            <person name="Lipzen A."/>
            <person name="Mereny Z."/>
            <person name="Hegedus B."/>
            <person name="Baldrian P."/>
            <person name="Stursova M."/>
            <person name="Weitz H."/>
            <person name="Taylor A."/>
            <person name="Grigoriev I.V."/>
            <person name="Nagy L.G."/>
            <person name="Martin F."/>
            <person name="Kauserud H."/>
        </authorList>
    </citation>
    <scope>NUCLEOTIDE SEQUENCE</scope>
    <source>
        <strain evidence="7">9284</strain>
    </source>
</reference>
<feature type="region of interest" description="Disordered" evidence="6">
    <location>
        <begin position="371"/>
        <end position="395"/>
    </location>
</feature>
<dbReference type="InterPro" id="IPR038739">
    <property type="entry name" value="ARMC8/Vid28"/>
</dbReference>
<dbReference type="EMBL" id="JARKIF010000006">
    <property type="protein sequence ID" value="KAJ7636791.1"/>
    <property type="molecule type" value="Genomic_DNA"/>
</dbReference>
<protein>
    <submittedName>
        <fullName evidence="7">ARM repeat-containing protein</fullName>
    </submittedName>
</protein>
<dbReference type="InterPro" id="IPR016024">
    <property type="entry name" value="ARM-type_fold"/>
</dbReference>
<dbReference type="InterPro" id="IPR011989">
    <property type="entry name" value="ARM-like"/>
</dbReference>
<evidence type="ECO:0000256" key="6">
    <source>
        <dbReference type="SAM" id="MobiDB-lite"/>
    </source>
</evidence>
<evidence type="ECO:0000313" key="8">
    <source>
        <dbReference type="Proteomes" id="UP001221142"/>
    </source>
</evidence>
<evidence type="ECO:0000256" key="1">
    <source>
        <dbReference type="ARBA" id="ARBA00004123"/>
    </source>
</evidence>
<comment type="subcellular location">
    <subcellularLocation>
        <location evidence="2">Cytoplasm</location>
    </subcellularLocation>
    <subcellularLocation>
        <location evidence="1">Nucleus</location>
    </subcellularLocation>
</comment>
<name>A0AAD7C1V5_9AGAR</name>
<sequence length="777" mass="82352">MTFTLARLKRVKNSVIGNPAAKVQLAQDEHFVASLVQCLNAEERELRIEAAHVIASISYGDEQVLATLLRCDAPRAFLYAISKLSAEDLAPLRAAFARGLRALAIALADAVGPSQWGLHDEPSALKGDADAALDYLFEISSIDLYLPLLTDVACQMFIAQLLAFSIRTAEHRAAVVDWLPAEDRMKEVKTKRGWEKTAANANAPTRQGGWLCRNLAGLAQSKDAKLQEAALWALATVAKDNSPVAAALAKDHDGPMLLPFILNLARSRAADIQLAACLCLTSIIRAPSSLAHGSHGHAPPVLSAADDAAARTVMNVLNRIISSPTESLSSRTKASFILFYLVTDHPALALAAFDLGSLRVLASALNSLPALPPGSPSPSPSPSVDSEIEPEPTPPSLLRESLLTTLAALSLFDNTIRLALADTPHPSLLPLIHSSLSHPRAGVRYAAAQCVRALSRAVAVLRTNIVDSGLGLAVFHLFLKPDEDRRVTGAALAAVCNIVNEFSPLRPIYLDLGLMPRLVGLLFPASPSAGEGGPGGDATLKLSSLWAVKNLLSKSSTETKRDVMAHLGWARLVGLLQDTDTSIQEQALHLVRNLAENEQGVDMFFRELDAEMLLSTLTRALSAEDDDVVLQATYVLANLANFVPSPTNTRPSSSSSVHPLLSSAQHTPRLLSALRTALAERTPPVRRPAVSAVLELARGSTAGRRALGEVGMVGTLKALVSGGTATSSGAGGPGSPTLTSSSPSIARGDMRGGGDERDVSDLARTALDWLEHGEVYR</sequence>
<dbReference type="PANTHER" id="PTHR15651">
    <property type="entry name" value="ARMADILLO REPEAT-CONTAINING PROTEIN 8"/>
    <property type="match status" value="1"/>
</dbReference>
<evidence type="ECO:0000256" key="2">
    <source>
        <dbReference type="ARBA" id="ARBA00004496"/>
    </source>
</evidence>
<feature type="region of interest" description="Disordered" evidence="6">
    <location>
        <begin position="723"/>
        <end position="758"/>
    </location>
</feature>
<dbReference type="Gene3D" id="1.25.10.10">
    <property type="entry name" value="Leucine-rich Repeat Variant"/>
    <property type="match status" value="3"/>
</dbReference>
<dbReference type="GO" id="GO:0005737">
    <property type="term" value="C:cytoplasm"/>
    <property type="evidence" value="ECO:0007669"/>
    <property type="project" value="UniProtKB-SubCell"/>
</dbReference>
<organism evidence="7 8">
    <name type="scientific">Roridomyces roridus</name>
    <dbReference type="NCBI Taxonomy" id="1738132"/>
    <lineage>
        <taxon>Eukaryota</taxon>
        <taxon>Fungi</taxon>
        <taxon>Dikarya</taxon>
        <taxon>Basidiomycota</taxon>
        <taxon>Agaricomycotina</taxon>
        <taxon>Agaricomycetes</taxon>
        <taxon>Agaricomycetidae</taxon>
        <taxon>Agaricales</taxon>
        <taxon>Marasmiineae</taxon>
        <taxon>Mycenaceae</taxon>
        <taxon>Roridomyces</taxon>
    </lineage>
</organism>
<dbReference type="Proteomes" id="UP001221142">
    <property type="component" value="Unassembled WGS sequence"/>
</dbReference>
<feature type="compositionally biased region" description="Basic and acidic residues" evidence="6">
    <location>
        <begin position="748"/>
        <end position="758"/>
    </location>
</feature>
<comment type="caution">
    <text evidence="7">The sequence shown here is derived from an EMBL/GenBank/DDBJ whole genome shotgun (WGS) entry which is preliminary data.</text>
</comment>
<keyword evidence="4" id="KW-0677">Repeat</keyword>
<keyword evidence="8" id="KW-1185">Reference proteome</keyword>
<dbReference type="GO" id="GO:0043161">
    <property type="term" value="P:proteasome-mediated ubiquitin-dependent protein catabolic process"/>
    <property type="evidence" value="ECO:0007669"/>
    <property type="project" value="TreeGrafter"/>
</dbReference>
<keyword evidence="3" id="KW-0963">Cytoplasm</keyword>
<dbReference type="PANTHER" id="PTHR15651:SF7">
    <property type="entry name" value="ARMADILLO REPEAT-CONTAINING PROTEIN 8"/>
    <property type="match status" value="1"/>
</dbReference>
<dbReference type="SUPFAM" id="SSF48371">
    <property type="entry name" value="ARM repeat"/>
    <property type="match status" value="2"/>
</dbReference>
<gene>
    <name evidence="7" type="ORF">FB45DRAFT_828955</name>
</gene>
<evidence type="ECO:0000256" key="4">
    <source>
        <dbReference type="ARBA" id="ARBA00022737"/>
    </source>
</evidence>
<evidence type="ECO:0000256" key="3">
    <source>
        <dbReference type="ARBA" id="ARBA00022490"/>
    </source>
</evidence>
<accession>A0AAD7C1V5</accession>